<reference evidence="1 2" key="1">
    <citation type="submission" date="2019-08" db="EMBL/GenBank/DDBJ databases">
        <title>Whole genome of Aphis craccivora.</title>
        <authorList>
            <person name="Voronova N.V."/>
            <person name="Shulinski R.S."/>
            <person name="Bandarenka Y.V."/>
            <person name="Zhorov D.G."/>
            <person name="Warner D."/>
        </authorList>
    </citation>
    <scope>NUCLEOTIDE SEQUENCE [LARGE SCALE GENOMIC DNA]</scope>
    <source>
        <strain evidence="1">180601</strain>
        <tissue evidence="1">Whole Body</tissue>
    </source>
</reference>
<keyword evidence="2" id="KW-1185">Reference proteome</keyword>
<dbReference type="PANTHER" id="PTHR47331">
    <property type="entry name" value="PHD-TYPE DOMAIN-CONTAINING PROTEIN"/>
    <property type="match status" value="1"/>
</dbReference>
<name>A0A6G0YFW5_APHCR</name>
<dbReference type="InterPro" id="IPR036397">
    <property type="entry name" value="RNaseH_sf"/>
</dbReference>
<dbReference type="AlphaFoldDB" id="A0A6G0YFW5"/>
<evidence type="ECO:0000313" key="2">
    <source>
        <dbReference type="Proteomes" id="UP000478052"/>
    </source>
</evidence>
<dbReference type="GO" id="GO:0003676">
    <property type="term" value="F:nucleic acid binding"/>
    <property type="evidence" value="ECO:0007669"/>
    <property type="project" value="InterPro"/>
</dbReference>
<proteinExistence type="predicted"/>
<gene>
    <name evidence="1" type="ORF">FWK35_00012945</name>
</gene>
<dbReference type="Gene3D" id="3.30.420.10">
    <property type="entry name" value="Ribonuclease H-like superfamily/Ribonuclease H"/>
    <property type="match status" value="1"/>
</dbReference>
<organism evidence="1 2">
    <name type="scientific">Aphis craccivora</name>
    <name type="common">Cowpea aphid</name>
    <dbReference type="NCBI Taxonomy" id="307492"/>
    <lineage>
        <taxon>Eukaryota</taxon>
        <taxon>Metazoa</taxon>
        <taxon>Ecdysozoa</taxon>
        <taxon>Arthropoda</taxon>
        <taxon>Hexapoda</taxon>
        <taxon>Insecta</taxon>
        <taxon>Pterygota</taxon>
        <taxon>Neoptera</taxon>
        <taxon>Paraneoptera</taxon>
        <taxon>Hemiptera</taxon>
        <taxon>Sternorrhyncha</taxon>
        <taxon>Aphidomorpha</taxon>
        <taxon>Aphidoidea</taxon>
        <taxon>Aphididae</taxon>
        <taxon>Aphidini</taxon>
        <taxon>Aphis</taxon>
        <taxon>Aphis</taxon>
    </lineage>
</organism>
<comment type="caution">
    <text evidence="1">The sequence shown here is derived from an EMBL/GenBank/DDBJ whole genome shotgun (WGS) entry which is preliminary data.</text>
</comment>
<accession>A0A6G0YFW5</accession>
<protein>
    <submittedName>
        <fullName evidence="1">Integrase catalytic domain-containing protein</fullName>
    </submittedName>
</protein>
<sequence length="105" mass="11693">MCHWNFNPPSAPHFGGLWEAAVKSTKSLMVRTMGAQTWSLEEFSTILCRIEAALNSRPLVPITCDPEDLDCLTPGHTATSLKARPTNLLDLLAQMVFRIFKYIAS</sequence>
<dbReference type="PANTHER" id="PTHR47331:SF1">
    <property type="entry name" value="GAG-LIKE PROTEIN"/>
    <property type="match status" value="1"/>
</dbReference>
<dbReference type="OrthoDB" id="6623674at2759"/>
<evidence type="ECO:0000313" key="1">
    <source>
        <dbReference type="EMBL" id="KAF0755033.1"/>
    </source>
</evidence>
<dbReference type="EMBL" id="VUJU01004249">
    <property type="protein sequence ID" value="KAF0755033.1"/>
    <property type="molecule type" value="Genomic_DNA"/>
</dbReference>
<dbReference type="Proteomes" id="UP000478052">
    <property type="component" value="Unassembled WGS sequence"/>
</dbReference>